<feature type="compositionally biased region" description="Basic and acidic residues" evidence="1">
    <location>
        <begin position="97"/>
        <end position="110"/>
    </location>
</feature>
<feature type="non-terminal residue" evidence="3">
    <location>
        <position position="1"/>
    </location>
</feature>
<feature type="region of interest" description="Disordered" evidence="1">
    <location>
        <begin position="1442"/>
        <end position="1473"/>
    </location>
</feature>
<feature type="compositionally biased region" description="Low complexity" evidence="1">
    <location>
        <begin position="508"/>
        <end position="533"/>
    </location>
</feature>
<evidence type="ECO:0000313" key="4">
    <source>
        <dbReference type="Proteomes" id="UP001166093"/>
    </source>
</evidence>
<feature type="domain" description="PDZ" evidence="2">
    <location>
        <begin position="163"/>
        <end position="248"/>
    </location>
</feature>
<sequence>SYLADQCWNGGFIYMIMLRRIKRKASLPPCNGASGGGEHRASISSELSGSPAHNGKRTRKFGVISRSSFTRESKDSGRDSRDSGHENGYCNSMDVEVSPRETVHPAEQRSEGNTSTEPPLHNGTSSLTVTSGLPRSRLSEGGKTDSLNSEHPGPPREGSRIWKMHMVKGQDGLGIQITGGRGSKKSPHGIIVTHVEEGGAAHRDGRLKSSDELLMINGQSLVGLSHQEAVVILRSAAGLVQLVVASREESQVDLQKYPSTSLPDLVSTCSSQGSSPFPAENKENVNLNVKDVTASCLSLPSQDSLTEADRIEDRGKTEGPKGCCRSPTPMKFRSRSQGGGSRLESVGEDDELIVENEEAGCNVSEKHSRGGRKHSLPQQLDTVGIRQEYQIVKKSARSLSTVQVESPWRLAQPSIISNIVLMKGQGKGLGFSIVGGQDSARGRMGIFVKTIFPSGAAAADGRLKEGDELLEVNGESLQGLTHQQAIQTFKQLKKGVVTLTVRTRLRSPSLTPCPTPTLLSRSSSPNSNASGGTPVPPCSEDGDGACRRGPGPKDRIVMEVTLNKEPGVGLGIGACCLTLENSYPGIYIHSLAPGSVAKMDGRLSRGDQILEVDSVSLRHVALSEAYAILSECGPGPVNLIISRHPNPKVSEQEMDEAIARPTHRESLSRDSHSSHVLGLPSKSPSPTVKPKQSDGASSLSWTMKRFLEPASRQGSLSSEAELSQYFSHVPSQSSLSDTMVTGSSDEELLRNKSCNTSLDDSSAPPLNSAFKEPASASPGSNGKTPVNRHVEAARQASLGGSPKSVRSPLLRQRRVIGYEDEVSDEDEDLVLAEGPGAAVRFRRSLHVDGVEEDSTIVIEGGARRILEQDSGIVMVCSSVEVEDQSLDSEAPASLYGSSVETEDGLGAEQLQGGEFPSTPVHSLDHDTGGSNLVVKKEQHRGGQLESKRSPKLEHKAVTRVKSMMSIECPNLPQRQKNEEHHCLAGGKPVAKLLPHSKIPEAAEPSGPGTTEMVHLVRKESESFGLDLEIKASPLRVLVAALRPGGAADRESMGKLSPGDELVSIGDTPVSSMSYQDVCNLMQTLPASLSLEVKKPLSAVDRLSSVMMSSSPDGASHPDANKNLVTQKGHVEIPEDAPANKEDVQPGLVLPPADEPSQLQVHLMDCNRSDIPVTDIDDFISELNFTEETTHLNEDENASKVDASLDNSITQENNSKSGSPGAEQNRLDFSFLDAGNTGKFITVSKTFLNSYSRNFSSLNEEELFNSKGADECMDTGPLKSMYCTVDESDSETDTAADASPQAMRAVKCHANNQHGELQVRSDSEDEQIEICYDSTHDSSTQCHSDKNNVQGRPFSPCHGIPDRANVKTVHSFAASREELLFTLQQRSTSKPASPPIKFKSTGAFSISDKKDIAGGSSRDNVSVSSGLSSQDCSKEVVTVSCDKEVGPDKAQPTSPRQAEVSHSALMHTDSRLPPRIHSELYRSSSDALLTSHKSSNSHLFSQGSEPRCSPLNNSTLVGETLTALTLRDQVKVNPSLGSKSSVSHTQNNSCQFPWASSLKTQSESASAAHTSRMKLQDKIQRLNTAPRLKGLSIKSKNKVPEGSVTTKSTKVEVASQKKMSVSPLQSPKLQPKKVSLTYDLKTSKQLEKNATGLPKPSGQKKDHRPPELERKGVEDHPSSNPVASDSAAQQCDPLAGETQLTHAAPYSLVTSSDKEQPETVTTQRSFIEVRLSSSSSPSSLASTPILERRETPETNAVPKVAGRSESLHEEQHSGAEAIGPCLSDQANQLDKQDPCAFTEAAVEPEPCHSSSSSSNIIKQDNDVFKSSTTMEQNKSNRPKPEVLKTERRSYSTESSLPLDHNSFSVRQRIKSFENLASFDKPVIRAIEIQSFAVTSKPPVGRRSSGNMTASAACAHSVDGSRSLRRSLSSCADSSSEAPVTSPHLKKSPSTMALIGFESNPVENIRETHTEEKALGVASVSKQDPVSQTPPVSRNRNTRGHSSLSRSRLRELRALSMPDLDKLCTEDFASEANTVTFKTELEIRPRRSLGAPAERLTNLYRSVTPGSLSDEERDNDKKLSDNSWSISLSELSVSTLDQNKLQDVLTSLMCKTDVGTLMQQAKALAEDKEEVYFVVLTKEEGSGLGFSIAGGVDLEQKCVTVHRVFSRGIAGLEGTIQRGDNIISISGTPLRGASHADALSVLHQARLPKQALVVIRRGKESEPLFPRQEVTASGGRLSQSARDVTMETGTAVDLGDAISVELQKTSAGLGFSLDGGKASVHGDRPLYVKRIFKGGAAEQSGVIEVADEVLAINGRSLQGLKHYDAWNIIKAVSEGPVQLIIRKHQASV</sequence>
<dbReference type="PROSITE" id="PS50106">
    <property type="entry name" value="PDZ"/>
    <property type="match status" value="6"/>
</dbReference>
<feature type="domain" description="PDZ" evidence="2">
    <location>
        <begin position="1012"/>
        <end position="1096"/>
    </location>
</feature>
<feature type="compositionally biased region" description="Basic and acidic residues" evidence="1">
    <location>
        <begin position="1663"/>
        <end position="1676"/>
    </location>
</feature>
<feature type="domain" description="PDZ" evidence="2">
    <location>
        <begin position="559"/>
        <end position="633"/>
    </location>
</feature>
<dbReference type="CDD" id="cd06759">
    <property type="entry name" value="PDZ3_PDZD2-PDZ1_hPro-IL-16-like"/>
    <property type="match status" value="1"/>
</dbReference>
<dbReference type="EMBL" id="JAAWVQ010007402">
    <property type="protein sequence ID" value="MBN3271020.1"/>
    <property type="molecule type" value="Genomic_DNA"/>
</dbReference>
<dbReference type="CDD" id="cd06758">
    <property type="entry name" value="PDZ2_PDZD2-like"/>
    <property type="match status" value="1"/>
</dbReference>
<evidence type="ECO:0000313" key="3">
    <source>
        <dbReference type="EMBL" id="MBN3271020.1"/>
    </source>
</evidence>
<evidence type="ECO:0000259" key="2">
    <source>
        <dbReference type="PROSITE" id="PS50106"/>
    </source>
</evidence>
<feature type="region of interest" description="Disordered" evidence="1">
    <location>
        <begin position="1407"/>
        <end position="1426"/>
    </location>
</feature>
<name>A0ABS2XA90_POLSP</name>
<feature type="compositionally biased region" description="Basic and acidic residues" evidence="1">
    <location>
        <begin position="1837"/>
        <end position="1849"/>
    </location>
</feature>
<dbReference type="InterPro" id="IPR036034">
    <property type="entry name" value="PDZ_sf"/>
</dbReference>
<dbReference type="SUPFAM" id="SSF50156">
    <property type="entry name" value="PDZ domain-like"/>
    <property type="match status" value="6"/>
</dbReference>
<feature type="compositionally biased region" description="Polar residues" evidence="1">
    <location>
        <begin position="111"/>
        <end position="133"/>
    </location>
</feature>
<feature type="compositionally biased region" description="Polar residues" evidence="1">
    <location>
        <begin position="1616"/>
        <end position="1627"/>
    </location>
</feature>
<feature type="region of interest" description="Disordered" evidence="1">
    <location>
        <begin position="1728"/>
        <end position="1773"/>
    </location>
</feature>
<feature type="compositionally biased region" description="Basic and acidic residues" evidence="1">
    <location>
        <begin position="69"/>
        <end position="85"/>
    </location>
</feature>
<dbReference type="InterPro" id="IPR001478">
    <property type="entry name" value="PDZ"/>
</dbReference>
<feature type="region of interest" description="Disordered" evidence="1">
    <location>
        <begin position="754"/>
        <end position="786"/>
    </location>
</feature>
<dbReference type="CDD" id="cd06760">
    <property type="entry name" value="PDZ4_PDZD2-PDZ2_hPro-IL-16-like"/>
    <property type="match status" value="1"/>
</dbReference>
<feature type="compositionally biased region" description="Low complexity" evidence="1">
    <location>
        <begin position="1924"/>
        <end position="1934"/>
    </location>
</feature>
<feature type="compositionally biased region" description="Low complexity" evidence="1">
    <location>
        <begin position="1730"/>
        <end position="1741"/>
    </location>
</feature>
<dbReference type="PANTHER" id="PTHR11324">
    <property type="entry name" value="IL16-RELATED"/>
    <property type="match status" value="1"/>
</dbReference>
<feature type="region of interest" description="Disordered" evidence="1">
    <location>
        <begin position="30"/>
        <end position="160"/>
    </location>
</feature>
<feature type="domain" description="PDZ" evidence="2">
    <location>
        <begin position="2257"/>
        <end position="2342"/>
    </location>
</feature>
<dbReference type="PANTHER" id="PTHR11324:SF16">
    <property type="entry name" value="PDZ DOMAIN-CONTAINING PROTEIN 2"/>
    <property type="match status" value="1"/>
</dbReference>
<feature type="region of interest" description="Disordered" evidence="1">
    <location>
        <begin position="1924"/>
        <end position="1949"/>
    </location>
</feature>
<feature type="region of interest" description="Disordered" evidence="1">
    <location>
        <begin position="1973"/>
        <end position="2007"/>
    </location>
</feature>
<feature type="compositionally biased region" description="Basic and acidic residues" evidence="1">
    <location>
        <begin position="662"/>
        <end position="673"/>
    </location>
</feature>
<reference evidence="3" key="1">
    <citation type="journal article" date="2021" name="Cell">
        <title>Tracing the genetic footprints of vertebrate landing in non-teleost ray-finned fishes.</title>
        <authorList>
            <person name="Bi X."/>
            <person name="Wang K."/>
            <person name="Yang L."/>
            <person name="Pan H."/>
            <person name="Jiang H."/>
            <person name="Wei Q."/>
            <person name="Fang M."/>
            <person name="Yu H."/>
            <person name="Zhu C."/>
            <person name="Cai Y."/>
            <person name="He Y."/>
            <person name="Gan X."/>
            <person name="Zeng H."/>
            <person name="Yu D."/>
            <person name="Zhu Y."/>
            <person name="Jiang H."/>
            <person name="Qiu Q."/>
            <person name="Yang H."/>
            <person name="Zhang Y.E."/>
            <person name="Wang W."/>
            <person name="Zhu M."/>
            <person name="He S."/>
            <person name="Zhang G."/>
        </authorList>
    </citation>
    <scope>NUCLEOTIDE SEQUENCE</scope>
    <source>
        <strain evidence="3">Pddl_001</strain>
    </source>
</reference>
<dbReference type="Pfam" id="PF00595">
    <property type="entry name" value="PDZ"/>
    <property type="match status" value="5"/>
</dbReference>
<accession>A0ABS2XA90</accession>
<proteinExistence type="predicted"/>
<protein>
    <submittedName>
        <fullName evidence="3">PDZD2 protein</fullName>
    </submittedName>
</protein>
<feature type="region of interest" description="Disordered" evidence="1">
    <location>
        <begin position="662"/>
        <end position="697"/>
    </location>
</feature>
<feature type="compositionally biased region" description="Polar residues" evidence="1">
    <location>
        <begin position="1677"/>
        <end position="1688"/>
    </location>
</feature>
<feature type="compositionally biased region" description="Polar residues" evidence="1">
    <location>
        <begin position="1416"/>
        <end position="1426"/>
    </location>
</feature>
<feature type="region of interest" description="Disordered" evidence="1">
    <location>
        <begin position="508"/>
        <end position="551"/>
    </location>
</feature>
<organism evidence="3 4">
    <name type="scientific">Polyodon spathula</name>
    <name type="common">North American paddlefish</name>
    <name type="synonym">Squalus spathula</name>
    <dbReference type="NCBI Taxonomy" id="7913"/>
    <lineage>
        <taxon>Eukaryota</taxon>
        <taxon>Metazoa</taxon>
        <taxon>Chordata</taxon>
        <taxon>Craniata</taxon>
        <taxon>Vertebrata</taxon>
        <taxon>Euteleostomi</taxon>
        <taxon>Actinopterygii</taxon>
        <taxon>Chondrostei</taxon>
        <taxon>Acipenseriformes</taxon>
        <taxon>Polyodontidae</taxon>
        <taxon>Polyodon</taxon>
    </lineage>
</organism>
<dbReference type="CDD" id="cd06762">
    <property type="entry name" value="PDZ6_PDZD2-PDZ3_hPro-IL-16-like"/>
    <property type="match status" value="1"/>
</dbReference>
<feature type="region of interest" description="Disordered" evidence="1">
    <location>
        <begin position="304"/>
        <end position="347"/>
    </location>
</feature>
<comment type="caution">
    <text evidence="3">The sequence shown here is derived from an EMBL/GenBank/DDBJ whole genome shotgun (WGS) entry which is preliminary data.</text>
</comment>
<feature type="region of interest" description="Disordered" evidence="1">
    <location>
        <begin position="1585"/>
        <end position="1690"/>
    </location>
</feature>
<feature type="domain" description="PDZ" evidence="2">
    <location>
        <begin position="418"/>
        <end position="504"/>
    </location>
</feature>
<feature type="compositionally biased region" description="Polar residues" evidence="1">
    <location>
        <begin position="1978"/>
        <end position="1993"/>
    </location>
</feature>
<feature type="compositionally biased region" description="Polar residues" evidence="1">
    <location>
        <begin position="1825"/>
        <end position="1834"/>
    </location>
</feature>
<feature type="non-terminal residue" evidence="3">
    <location>
        <position position="2346"/>
    </location>
</feature>
<gene>
    <name evidence="3" type="primary">Pdzd2_1</name>
    <name evidence="3" type="ORF">GTO93_0013571</name>
</gene>
<dbReference type="Gene3D" id="2.30.42.10">
    <property type="match status" value="6"/>
</dbReference>
<dbReference type="Proteomes" id="UP001166093">
    <property type="component" value="Unassembled WGS sequence"/>
</dbReference>
<feature type="compositionally biased region" description="Basic and acidic residues" evidence="1">
    <location>
        <begin position="307"/>
        <end position="319"/>
    </location>
</feature>
<evidence type="ECO:0000256" key="1">
    <source>
        <dbReference type="SAM" id="MobiDB-lite"/>
    </source>
</evidence>
<keyword evidence="4" id="KW-1185">Reference proteome</keyword>
<feature type="region of interest" description="Disordered" evidence="1">
    <location>
        <begin position="1825"/>
        <end position="1855"/>
    </location>
</feature>
<feature type="domain" description="PDZ" evidence="2">
    <location>
        <begin position="2131"/>
        <end position="2203"/>
    </location>
</feature>
<feature type="compositionally biased region" description="Low complexity" evidence="1">
    <location>
        <begin position="680"/>
        <end position="690"/>
    </location>
</feature>
<dbReference type="SMART" id="SM00228">
    <property type="entry name" value="PDZ"/>
    <property type="match status" value="6"/>
</dbReference>
<dbReference type="CDD" id="cd06763">
    <property type="entry name" value="PDZ7_PDZD2-PDZ4_hPro-IL-16-like"/>
    <property type="match status" value="1"/>
</dbReference>